<dbReference type="AlphaFoldDB" id="A0A8T1QZD7"/>
<keyword evidence="2" id="KW-1185">Reference proteome</keyword>
<dbReference type="EMBL" id="CM031811">
    <property type="protein sequence ID" value="KAG6659815.1"/>
    <property type="molecule type" value="Genomic_DNA"/>
</dbReference>
<reference evidence="1" key="1">
    <citation type="submission" date="2020-12" db="EMBL/GenBank/DDBJ databases">
        <title>WGS assembly of Carya illinoinensis cv. Pawnee.</title>
        <authorList>
            <person name="Platts A."/>
            <person name="Shu S."/>
            <person name="Wright S."/>
            <person name="Barry K."/>
            <person name="Edger P."/>
            <person name="Pires J.C."/>
            <person name="Schmutz J."/>
        </authorList>
    </citation>
    <scope>NUCLEOTIDE SEQUENCE</scope>
    <source>
        <tissue evidence="1">Leaf</tissue>
    </source>
</reference>
<evidence type="ECO:0000313" key="2">
    <source>
        <dbReference type="Proteomes" id="UP000811609"/>
    </source>
</evidence>
<gene>
    <name evidence="1" type="ORF">CIPAW_03G062500</name>
</gene>
<protein>
    <submittedName>
        <fullName evidence="1">Uncharacterized protein</fullName>
    </submittedName>
</protein>
<comment type="caution">
    <text evidence="1">The sequence shown here is derived from an EMBL/GenBank/DDBJ whole genome shotgun (WGS) entry which is preliminary data.</text>
</comment>
<dbReference type="Proteomes" id="UP000811609">
    <property type="component" value="Chromosome 3"/>
</dbReference>
<accession>A0A8T1QZD7</accession>
<evidence type="ECO:0000313" key="1">
    <source>
        <dbReference type="EMBL" id="KAG6659815.1"/>
    </source>
</evidence>
<sequence length="137" mass="15468">MSRCRILVLQPLCKYSSPRAMPIAIWNMVLFSKWQFAMSKVPLSYMNPSRDPLVTNSYIRALLLLSQQNPKRETILTCDVLLMLATSLINSSPLSLDLLKTFTATIRPSGNFPLYTTPNPPSPTLSLNDLVSFFRSE</sequence>
<organism evidence="1 2">
    <name type="scientific">Carya illinoinensis</name>
    <name type="common">Pecan</name>
    <dbReference type="NCBI Taxonomy" id="32201"/>
    <lineage>
        <taxon>Eukaryota</taxon>
        <taxon>Viridiplantae</taxon>
        <taxon>Streptophyta</taxon>
        <taxon>Embryophyta</taxon>
        <taxon>Tracheophyta</taxon>
        <taxon>Spermatophyta</taxon>
        <taxon>Magnoliopsida</taxon>
        <taxon>eudicotyledons</taxon>
        <taxon>Gunneridae</taxon>
        <taxon>Pentapetalae</taxon>
        <taxon>rosids</taxon>
        <taxon>fabids</taxon>
        <taxon>Fagales</taxon>
        <taxon>Juglandaceae</taxon>
        <taxon>Carya</taxon>
    </lineage>
</organism>
<name>A0A8T1QZD7_CARIL</name>
<proteinExistence type="predicted"/>